<comment type="caution">
    <text evidence="1">The sequence shown here is derived from an EMBL/GenBank/DDBJ whole genome shotgun (WGS) entry which is preliminary data.</text>
</comment>
<reference evidence="1 2" key="1">
    <citation type="submission" date="2014-03" db="EMBL/GenBank/DDBJ databases">
        <title>Draft Genome of Photorhabdus temperata Meg1.</title>
        <authorList>
            <person name="Hurst S.G.IV."/>
            <person name="Morris K."/>
            <person name="Thomas K."/>
            <person name="Tisa L.S."/>
        </authorList>
    </citation>
    <scope>NUCLEOTIDE SEQUENCE [LARGE SCALE GENOMIC DNA]</scope>
    <source>
        <strain evidence="1 2">Meg1</strain>
    </source>
</reference>
<organism evidence="1 2">
    <name type="scientific">Photorhabdus temperata subsp. temperata Meg1</name>
    <dbReference type="NCBI Taxonomy" id="1393735"/>
    <lineage>
        <taxon>Bacteria</taxon>
        <taxon>Pseudomonadati</taxon>
        <taxon>Pseudomonadota</taxon>
        <taxon>Gammaproteobacteria</taxon>
        <taxon>Enterobacterales</taxon>
        <taxon>Morganellaceae</taxon>
        <taxon>Photorhabdus</taxon>
    </lineage>
</organism>
<proteinExistence type="predicted"/>
<dbReference type="GO" id="GO:0019062">
    <property type="term" value="P:virion attachment to host cell"/>
    <property type="evidence" value="ECO:0007669"/>
    <property type="project" value="InterPro"/>
</dbReference>
<dbReference type="GO" id="GO:0046718">
    <property type="term" value="P:symbiont entry into host cell"/>
    <property type="evidence" value="ECO:0007669"/>
    <property type="project" value="InterPro"/>
</dbReference>
<gene>
    <name evidence="1" type="ORF">MEG1DRAFT_04223</name>
</gene>
<dbReference type="PATRIC" id="fig|1393735.3.peg.4328"/>
<dbReference type="EMBL" id="JGVH01000100">
    <property type="protein sequence ID" value="KER01191.1"/>
    <property type="molecule type" value="Genomic_DNA"/>
</dbReference>
<evidence type="ECO:0000313" key="1">
    <source>
        <dbReference type="EMBL" id="KER01191.1"/>
    </source>
</evidence>
<protein>
    <submittedName>
        <fullName evidence="1">Phage tail fiber</fullName>
    </submittedName>
</protein>
<evidence type="ECO:0000313" key="2">
    <source>
        <dbReference type="Proteomes" id="UP000028002"/>
    </source>
</evidence>
<name>A0A081RR88_PHOTE</name>
<dbReference type="RefSeq" id="WP_051769788.1">
    <property type="nucleotide sequence ID" value="NZ_CAWLUD010000100.1"/>
</dbReference>
<dbReference type="Pfam" id="PF03406">
    <property type="entry name" value="Phage_fiber_2"/>
    <property type="match status" value="1"/>
</dbReference>
<sequence>MFGLDNPSGVSVMPPITPVSNPTPLWFTDGGAGLAVSYPGQEWFNIVQAELLAVLQEAGIKPDKSKLNQLAVAIKSIAAERGIELTDKLGNSSTLAASQKLVTEINDNANNKLAKNQNGADIPNKSEFIKNLGLSETVNLAQGAVPGSRKVNGKALTGDISLSAGDVGAFKLGLTGTYSVDNQVPWNANTGLYDLPNTGIDSSHVAHFYNAAGSCPAFQLNVQYRNGGIAYRSARESYGFEEDWTDIYTTRNKPTAADIQAEPRHTTTIDLTGLSTERYYPVWWCHPPNIGANSWLTLHRYYPYDAEKKPFGEGVTHVAGLLVQMEGGDTPWGGDAHYLNIKRINQTYRKTVRAIRHGMISIARPVDGKYPLYGNVKSGEIVGCYVYSGCYLRGGLTYFVTSNFQPIHYSREEGEVEMSRWSDTSINREITWMVKSFAASDTSLGEEYADATIPYSLEYDSRYQKKL</sequence>
<dbReference type="AlphaFoldDB" id="A0A081RR88"/>
<accession>A0A081RR88</accession>
<dbReference type="Proteomes" id="UP000028002">
    <property type="component" value="Unassembled WGS sequence"/>
</dbReference>
<dbReference type="InterPro" id="IPR005068">
    <property type="entry name" value="Phage_lambda_Stf-r2"/>
</dbReference>